<keyword evidence="6" id="KW-0328">Glycosyltransferase</keyword>
<dbReference type="FunFam" id="2.60.40.1180:FF:000003">
    <property type="entry name" value="1,4-alpha-glucan-branching enzyme, chloroplastic/amyloplastic"/>
    <property type="match status" value="1"/>
</dbReference>
<dbReference type="Pfam" id="PF00400">
    <property type="entry name" value="WD40"/>
    <property type="match status" value="5"/>
</dbReference>
<proteinExistence type="inferred from homology"/>
<dbReference type="EC" id="2.4.1.18" evidence="4"/>
<dbReference type="EMBL" id="CP076749">
    <property type="protein sequence ID" value="QWW22209.1"/>
    <property type="molecule type" value="Genomic_DNA"/>
</dbReference>
<dbReference type="UniPathway" id="UPA00164"/>
<dbReference type="GO" id="GO:0003844">
    <property type="term" value="F:1,4-alpha-glucan branching enzyme activity"/>
    <property type="evidence" value="ECO:0007669"/>
    <property type="project" value="UniProtKB-EC"/>
</dbReference>
<dbReference type="SMART" id="SM00642">
    <property type="entry name" value="Aamy"/>
    <property type="match status" value="1"/>
</dbReference>
<dbReference type="FunFam" id="3.20.20.80:FF:000001">
    <property type="entry name" value="1,4-alpha-glucan branching enzyme"/>
    <property type="match status" value="1"/>
</dbReference>
<dbReference type="SUPFAM" id="SSF51011">
    <property type="entry name" value="Glycosyl hydrolase domain"/>
    <property type="match status" value="1"/>
</dbReference>
<evidence type="ECO:0000256" key="7">
    <source>
        <dbReference type="ARBA" id="ARBA00022679"/>
    </source>
</evidence>
<dbReference type="InterPro" id="IPR013783">
    <property type="entry name" value="Ig-like_fold"/>
</dbReference>
<dbReference type="InterPro" id="IPR004193">
    <property type="entry name" value="Glyco_hydro_13_N"/>
</dbReference>
<dbReference type="SUPFAM" id="SSF50978">
    <property type="entry name" value="WD40 repeat-like"/>
    <property type="match status" value="2"/>
</dbReference>
<dbReference type="Gene3D" id="2.130.10.10">
    <property type="entry name" value="YVTN repeat-like/Quinoprotein amine dehydrogenase"/>
    <property type="match status" value="2"/>
</dbReference>
<keyword evidence="7" id="KW-0808">Transferase</keyword>
<dbReference type="Proteomes" id="UP000825438">
    <property type="component" value="Chromosome I"/>
</dbReference>
<dbReference type="Pfam" id="PF00128">
    <property type="entry name" value="Alpha-amylase"/>
    <property type="match status" value="1"/>
</dbReference>
<gene>
    <name evidence="13" type="ORF">CA7LBN_000955</name>
</gene>
<dbReference type="Pfam" id="PF02922">
    <property type="entry name" value="CBM_48"/>
    <property type="match status" value="1"/>
</dbReference>
<dbReference type="GO" id="GO:0043169">
    <property type="term" value="F:cation binding"/>
    <property type="evidence" value="ECO:0007669"/>
    <property type="project" value="InterPro"/>
</dbReference>
<dbReference type="CDD" id="cd00200">
    <property type="entry name" value="WD40"/>
    <property type="match status" value="1"/>
</dbReference>
<evidence type="ECO:0000256" key="3">
    <source>
        <dbReference type="ARBA" id="ARBA00009000"/>
    </source>
</evidence>
<sequence length="1298" mass="145978">MITPISLYPPQPNTTRAASTFISYDFNNDRIAYASGRSIIVRSLSEEIAPIQFTKHTYPTTVATFSPSGNYIASGDESGNVKIWDSSVFGKEGGSFEQPVVKAEYQILSGPIKSIAWDGDNQRVIAVGQGKDQFGHCFTWDSGNSVGEIQGHAETINAVDIKKQRPYRAATVSDDKALVFFNGPPFKFDKSCRCNHSNTIRDVKFSPDGQWLVSVGSDRTIVLYDGKTGEVKKTLPQAHEGGIFGISWFANSSGFVTASADNTLKCWSPELEHKNTYTIESPSTVSNQQVGVVVTKDYVVSLSLNGNLNFFAHTGGSPQKVWYGHQKSLSAVSADGKFVYTGDADGLLVKWKIDGAKLEIVPELLGSRADQHTNFIATITKSNSDIVSAGWDDKLKLWKSDGTVIQAAQIDSQPKQVASYGDRLFVIQEGQLSVYDASSLEVLAKTSLNFKATYVDAISESSVLIANQTANRVEEFSVGTSCKLERSYQALRSPPSLIKVSPDGKYAAVADSMGKYTLYNTSDSSVVTTRWAFHNSRVEDAEWSEDSHFLLSGGLDSSIFVYSVARPMKVLKYQLAHQNGVSGVKWLKYDKNIGSFVSTGNDGVVKAWSGALDIDPWLEPYSNQLISRQLQYRQWLETLEKTEGSLAKFASSYERYGLHANTDTKEVTITEYIPDVQSVSLVGDFNGWDVERHQLQKVNDFGLWSLTIPPVKEDFAVPHDSKYKISMVTRTGERIYRLDPWVRRATFNRETTTYEGRFWNPSSTYTFKQKRPELNDVEGLKVYEAHVGISSPEPKIASYKEFTKNTLPIIHKLGYNTIQLMAVMEHAYYASFGYQVTNFFAISSRYGTPEELKELIDEAHRLGIRVLLDVVHSHSSKNVEDGLNNFNGTDHYLFHGGAKGNHDLWDSRLFNYSNYETLRFLLSNLKFYIDVYKFDGFRFDGVTSMLYKHHGLSYGFSGDYNEYFNSDLVDEDAITYLMLGRRLLDEIKDNDGPANFTTIAEDVSGMPTLCLPISAGGIGFDYRLSMAIPDMWIKILKHLSDDEWDIGNIVFTLTNRRHGEKCIAYCESHDQALVGDKTIAFWLMDKEMYTNMSVLSPMTETISRGLALHKMIRLVTFALGGEGYLNFEGNEFGHPEWLDFPREGNNDSYHYARRQFNLINDDLLRYKFLFHFDSAMLKLDTEYGVLLTPQAYVSLKHEIDKVLVFERNGLLFIFNFHPTQSYPDYKVGVEAAGDYQIVLDSDAEEFGGFGRIKDTNEKGEKLNFVTSPEQWNNRSNALFIYIPSRTAIVLQLKNKIRA</sequence>
<dbReference type="InterPro" id="IPR006047">
    <property type="entry name" value="GH13_cat_dom"/>
</dbReference>
<evidence type="ECO:0000256" key="6">
    <source>
        <dbReference type="ARBA" id="ARBA00022676"/>
    </source>
</evidence>
<name>A0A8F2VYH6_CANAR</name>
<dbReference type="Gene3D" id="2.60.40.1180">
    <property type="entry name" value="Golgi alpha-mannosidase II"/>
    <property type="match status" value="1"/>
</dbReference>
<evidence type="ECO:0000256" key="1">
    <source>
        <dbReference type="ARBA" id="ARBA00000826"/>
    </source>
</evidence>
<dbReference type="PROSITE" id="PS50294">
    <property type="entry name" value="WD_REPEATS_REGION"/>
    <property type="match status" value="3"/>
</dbReference>
<accession>A0A8F2VYH6</accession>
<dbReference type="SUPFAM" id="SSF51445">
    <property type="entry name" value="(Trans)glycosidases"/>
    <property type="match status" value="1"/>
</dbReference>
<protein>
    <recommendedName>
        <fullName evidence="5">1,4-alpha-glucan-branching enzyme</fullName>
        <ecNumber evidence="4">2.4.1.18</ecNumber>
    </recommendedName>
    <alternativeName>
        <fullName evidence="9">Glycogen-branching enzyme</fullName>
    </alternativeName>
</protein>
<feature type="domain" description="Glycosyl hydrolase family 13 catalytic" evidence="12">
    <location>
        <begin position="804"/>
        <end position="1165"/>
    </location>
</feature>
<evidence type="ECO:0000256" key="9">
    <source>
        <dbReference type="ARBA" id="ARBA00031979"/>
    </source>
</evidence>
<dbReference type="InterPro" id="IPR015943">
    <property type="entry name" value="WD40/YVTN_repeat-like_dom_sf"/>
</dbReference>
<dbReference type="CDD" id="cd02854">
    <property type="entry name" value="E_set_GBE_euk_N"/>
    <property type="match status" value="1"/>
</dbReference>
<evidence type="ECO:0000256" key="8">
    <source>
        <dbReference type="ARBA" id="ARBA00023056"/>
    </source>
</evidence>
<dbReference type="GO" id="GO:0005978">
    <property type="term" value="P:glycogen biosynthetic process"/>
    <property type="evidence" value="ECO:0007669"/>
    <property type="project" value="UniProtKB-UniPathway"/>
</dbReference>
<feature type="repeat" description="WD" evidence="11">
    <location>
        <begin position="531"/>
        <end position="564"/>
    </location>
</feature>
<dbReference type="CDD" id="cd11321">
    <property type="entry name" value="AmyAc_bac_euk_BE"/>
    <property type="match status" value="1"/>
</dbReference>
<evidence type="ECO:0000256" key="5">
    <source>
        <dbReference type="ARBA" id="ARBA00020932"/>
    </source>
</evidence>
<dbReference type="InterPro" id="IPR013780">
    <property type="entry name" value="Glyco_hydro_b"/>
</dbReference>
<dbReference type="Gene3D" id="2.60.40.10">
    <property type="entry name" value="Immunoglobulins"/>
    <property type="match status" value="1"/>
</dbReference>
<dbReference type="InterPro" id="IPR001680">
    <property type="entry name" value="WD40_rpt"/>
</dbReference>
<reference evidence="13" key="1">
    <citation type="submission" date="2021-06" db="EMBL/GenBank/DDBJ databases">
        <title>Candida auris outbreak in lebanese hospital.</title>
        <authorList>
            <person name="Finianos M."/>
        </authorList>
    </citation>
    <scope>NUCLEOTIDE SEQUENCE</scope>
    <source>
        <strain evidence="13">CA7LBN</strain>
    </source>
</reference>
<comment type="function">
    <text evidence="10">Glycogen-branching enzyme participates in the glycogen biosynthetic process along with glycogenin and glycogen synthase. Generates alpha-1,6-glucosidic branches from alpha-1,4-linked glucose chains, to increase solubility of the glycogen polymer.</text>
</comment>
<dbReference type="PROSITE" id="PS50082">
    <property type="entry name" value="WD_REPEATS_2"/>
    <property type="match status" value="4"/>
</dbReference>
<dbReference type="SMART" id="SM00320">
    <property type="entry name" value="WD40"/>
    <property type="match status" value="10"/>
</dbReference>
<comment type="catalytic activity">
    <reaction evidence="1">
        <text>Transfers a segment of a (1-&gt;4)-alpha-D-glucan chain to a primary hydroxy group in a similar glucan chain.</text>
        <dbReference type="EC" id="2.4.1.18"/>
    </reaction>
</comment>
<organism evidence="13">
    <name type="scientific">Candidozyma auris</name>
    <name type="common">Yeast</name>
    <name type="synonym">Candida auris</name>
    <dbReference type="NCBI Taxonomy" id="498019"/>
    <lineage>
        <taxon>Eukaryota</taxon>
        <taxon>Fungi</taxon>
        <taxon>Dikarya</taxon>
        <taxon>Ascomycota</taxon>
        <taxon>Saccharomycotina</taxon>
        <taxon>Pichiomycetes</taxon>
        <taxon>Metschnikowiaceae</taxon>
        <taxon>Candidozyma</taxon>
    </lineage>
</organism>
<dbReference type="InterPro" id="IPR017853">
    <property type="entry name" value="GH"/>
</dbReference>
<evidence type="ECO:0000256" key="4">
    <source>
        <dbReference type="ARBA" id="ARBA00012541"/>
    </source>
</evidence>
<dbReference type="PANTHER" id="PTHR43651">
    <property type="entry name" value="1,4-ALPHA-GLUCAN-BRANCHING ENZYME"/>
    <property type="match status" value="1"/>
</dbReference>
<dbReference type="FunFam" id="2.130.10.10:FF:000102">
    <property type="entry name" value="Actin-interacting protein 1"/>
    <property type="match status" value="1"/>
</dbReference>
<evidence type="ECO:0000313" key="13">
    <source>
        <dbReference type="EMBL" id="QWW22209.1"/>
    </source>
</evidence>
<dbReference type="InterPro" id="IPR014756">
    <property type="entry name" value="Ig_E-set"/>
</dbReference>
<dbReference type="SUPFAM" id="SSF81296">
    <property type="entry name" value="E set domains"/>
    <property type="match status" value="1"/>
</dbReference>
<evidence type="ECO:0000256" key="11">
    <source>
        <dbReference type="PROSITE-ProRule" id="PRU00221"/>
    </source>
</evidence>
<dbReference type="InterPro" id="IPR006048">
    <property type="entry name" value="A-amylase/branching_C"/>
</dbReference>
<dbReference type="PANTHER" id="PTHR43651:SF3">
    <property type="entry name" value="1,4-ALPHA-GLUCAN-BRANCHING ENZYME"/>
    <property type="match status" value="1"/>
</dbReference>
<dbReference type="Gene3D" id="3.20.20.80">
    <property type="entry name" value="Glycosidases"/>
    <property type="match status" value="1"/>
</dbReference>
<evidence type="ECO:0000256" key="2">
    <source>
        <dbReference type="ARBA" id="ARBA00004964"/>
    </source>
</evidence>
<feature type="repeat" description="WD" evidence="11">
    <location>
        <begin position="53"/>
        <end position="85"/>
    </location>
</feature>
<evidence type="ECO:0000259" key="12">
    <source>
        <dbReference type="SMART" id="SM00642"/>
    </source>
</evidence>
<dbReference type="InterPro" id="IPR036322">
    <property type="entry name" value="WD40_repeat_dom_sf"/>
</dbReference>
<comment type="similarity">
    <text evidence="3">Belongs to the glycosyl hydrolase 13 family. GlgB subfamily.</text>
</comment>
<dbReference type="GO" id="GO:0004553">
    <property type="term" value="F:hydrolase activity, hydrolyzing O-glycosyl compounds"/>
    <property type="evidence" value="ECO:0007669"/>
    <property type="project" value="InterPro"/>
</dbReference>
<dbReference type="GO" id="GO:0005737">
    <property type="term" value="C:cytoplasm"/>
    <property type="evidence" value="ECO:0007669"/>
    <property type="project" value="TreeGrafter"/>
</dbReference>
<comment type="pathway">
    <text evidence="2">Glycan biosynthesis; glycogen biosynthesis.</text>
</comment>
<feature type="repeat" description="WD" evidence="11">
    <location>
        <begin position="236"/>
        <end position="268"/>
    </location>
</feature>
<evidence type="ECO:0000256" key="10">
    <source>
        <dbReference type="ARBA" id="ARBA00049618"/>
    </source>
</evidence>
<keyword evidence="11" id="KW-0853">WD repeat</keyword>
<dbReference type="Pfam" id="PF02806">
    <property type="entry name" value="Alpha-amylase_C"/>
    <property type="match status" value="1"/>
</dbReference>
<keyword evidence="8" id="KW-0320">Glycogen biosynthesis</keyword>
<feature type="repeat" description="WD" evidence="11">
    <location>
        <begin position="193"/>
        <end position="234"/>
    </location>
</feature>